<dbReference type="Pfam" id="PF14373">
    <property type="entry name" value="Imm_superinfect"/>
    <property type="match status" value="1"/>
</dbReference>
<sequence length="157" mass="16836">MAGLLILIVLLGLYFLPTIVAVNRKHPNAGAIAALNFLAGWTFVGWVGAMVWSMTTQQPAVQFNNFQGGAPMPPPIYYGQVPPGQLPSGPLRPGQLHQGQLHQGQPFPGQNHQGQPFPGQNYPGPNYQGQPFPAQQPQPLPTQPLPASQPPQGPAER</sequence>
<evidence type="ECO:0000256" key="2">
    <source>
        <dbReference type="SAM" id="Phobius"/>
    </source>
</evidence>
<dbReference type="Proteomes" id="UP001138997">
    <property type="component" value="Unassembled WGS sequence"/>
</dbReference>
<organism evidence="3 4">
    <name type="scientific">Kineosporia babensis</name>
    <dbReference type="NCBI Taxonomy" id="499548"/>
    <lineage>
        <taxon>Bacteria</taxon>
        <taxon>Bacillati</taxon>
        <taxon>Actinomycetota</taxon>
        <taxon>Actinomycetes</taxon>
        <taxon>Kineosporiales</taxon>
        <taxon>Kineosporiaceae</taxon>
        <taxon>Kineosporia</taxon>
    </lineage>
</organism>
<protein>
    <submittedName>
        <fullName evidence="3">Superinfection immunity protein</fullName>
    </submittedName>
</protein>
<feature type="transmembrane region" description="Helical" evidence="2">
    <location>
        <begin position="31"/>
        <end position="52"/>
    </location>
</feature>
<evidence type="ECO:0000313" key="3">
    <source>
        <dbReference type="EMBL" id="MCD5314795.1"/>
    </source>
</evidence>
<feature type="compositionally biased region" description="Low complexity" evidence="1">
    <location>
        <begin position="89"/>
        <end position="110"/>
    </location>
</feature>
<evidence type="ECO:0000256" key="1">
    <source>
        <dbReference type="SAM" id="MobiDB-lite"/>
    </source>
</evidence>
<keyword evidence="2" id="KW-0812">Transmembrane</keyword>
<dbReference type="RefSeq" id="WP_231447599.1">
    <property type="nucleotide sequence ID" value="NZ_JAJOMB010000018.1"/>
</dbReference>
<comment type="caution">
    <text evidence="3">The sequence shown here is derived from an EMBL/GenBank/DDBJ whole genome shotgun (WGS) entry which is preliminary data.</text>
</comment>
<dbReference type="EMBL" id="JAJOMB010000018">
    <property type="protein sequence ID" value="MCD5314795.1"/>
    <property type="molecule type" value="Genomic_DNA"/>
</dbReference>
<proteinExistence type="predicted"/>
<feature type="compositionally biased region" description="Pro residues" evidence="1">
    <location>
        <begin position="134"/>
        <end position="157"/>
    </location>
</feature>
<feature type="region of interest" description="Disordered" evidence="1">
    <location>
        <begin position="74"/>
        <end position="157"/>
    </location>
</feature>
<keyword evidence="4" id="KW-1185">Reference proteome</keyword>
<keyword evidence="2" id="KW-0472">Membrane</keyword>
<evidence type="ECO:0000313" key="4">
    <source>
        <dbReference type="Proteomes" id="UP001138997"/>
    </source>
</evidence>
<name>A0A9X1NIP9_9ACTN</name>
<reference evidence="3" key="1">
    <citation type="submission" date="2021-11" db="EMBL/GenBank/DDBJ databases">
        <title>Streptomyces corallinus and Kineosporia corallina sp. nov., two new coral-derived marine actinobacteria.</title>
        <authorList>
            <person name="Buangrab K."/>
            <person name="Sutthacheep M."/>
            <person name="Yeemin T."/>
            <person name="Harunari E."/>
            <person name="Igarashi Y."/>
            <person name="Sripreechasak P."/>
            <person name="Kanchanasin P."/>
            <person name="Tanasupawat S."/>
            <person name="Phongsopitanun W."/>
        </authorList>
    </citation>
    <scope>NUCLEOTIDE SEQUENCE</scope>
    <source>
        <strain evidence="3">JCM 31032</strain>
    </source>
</reference>
<dbReference type="AlphaFoldDB" id="A0A9X1NIP9"/>
<keyword evidence="2" id="KW-1133">Transmembrane helix</keyword>
<dbReference type="InterPro" id="IPR016410">
    <property type="entry name" value="Phage_imm"/>
</dbReference>
<accession>A0A9X1NIP9</accession>
<gene>
    <name evidence="3" type="ORF">LR394_28230</name>
</gene>